<evidence type="ECO:0000313" key="2">
    <source>
        <dbReference type="EMBL" id="ABS54672.1"/>
    </source>
</evidence>
<dbReference type="PANTHER" id="PTHR43433">
    <property type="entry name" value="HYDROLASE, ALPHA/BETA FOLD FAMILY PROTEIN"/>
    <property type="match status" value="1"/>
</dbReference>
<name>A7I4L1_METB6</name>
<reference evidence="3" key="1">
    <citation type="journal article" date="2015" name="Microbiology">
        <title>Genome of Methanoregula boonei 6A8 reveals adaptations to oligotrophic peatland environments.</title>
        <authorList>
            <person name="Braeuer S."/>
            <person name="Cadillo-Quiroz H."/>
            <person name="Kyrpides N."/>
            <person name="Woyke T."/>
            <person name="Goodwin L."/>
            <person name="Detter C."/>
            <person name="Podell S."/>
            <person name="Yavitt J.B."/>
            <person name="Zinder S.H."/>
        </authorList>
    </citation>
    <scope>NUCLEOTIDE SEQUENCE [LARGE SCALE GENOMIC DNA]</scope>
    <source>
        <strain evidence="3">DSM 21154 / JCM 14090 / 6A8</strain>
    </source>
</reference>
<feature type="domain" description="AB hydrolase-1" evidence="1">
    <location>
        <begin position="26"/>
        <end position="250"/>
    </location>
</feature>
<organism evidence="2 3">
    <name type="scientific">Methanoregula boonei (strain DSM 21154 / JCM 14090 / 6A8)</name>
    <dbReference type="NCBI Taxonomy" id="456442"/>
    <lineage>
        <taxon>Archaea</taxon>
        <taxon>Methanobacteriati</taxon>
        <taxon>Methanobacteriota</taxon>
        <taxon>Stenosarchaea group</taxon>
        <taxon>Methanomicrobia</taxon>
        <taxon>Methanomicrobiales</taxon>
        <taxon>Methanoregulaceae</taxon>
        <taxon>Methanoregula</taxon>
    </lineage>
</organism>
<dbReference type="RefSeq" id="WP_011991160.1">
    <property type="nucleotide sequence ID" value="NC_009712.1"/>
</dbReference>
<dbReference type="InterPro" id="IPR000073">
    <property type="entry name" value="AB_hydrolase_1"/>
</dbReference>
<gene>
    <name evidence="2" type="ordered locus">Mboo_0148</name>
</gene>
<accession>A7I4L1</accession>
<dbReference type="PRINTS" id="PR00111">
    <property type="entry name" value="ABHYDROLASE"/>
</dbReference>
<dbReference type="HOGENOM" id="CLU_020336_50_3_2"/>
<dbReference type="SUPFAM" id="SSF53474">
    <property type="entry name" value="alpha/beta-Hydrolases"/>
    <property type="match status" value="1"/>
</dbReference>
<keyword evidence="2" id="KW-0378">Hydrolase</keyword>
<dbReference type="STRING" id="456442.Mboo_0148"/>
<keyword evidence="3" id="KW-1185">Reference proteome</keyword>
<dbReference type="PANTHER" id="PTHR43433:SF5">
    <property type="entry name" value="AB HYDROLASE-1 DOMAIN-CONTAINING PROTEIN"/>
    <property type="match status" value="1"/>
</dbReference>
<dbReference type="Gene3D" id="3.40.50.1820">
    <property type="entry name" value="alpha/beta hydrolase"/>
    <property type="match status" value="1"/>
</dbReference>
<sequence length="266" mass="28984">MALPPPETCTIGDVTLAYRTYGTGFPLVLINGLASAMDTWNPPVLDALARHFRVIVFDHRGTGYSGASAESFSIPLFSRDTAGLMEHLGITRAHVLGFSMGTCIAQELELAFPEKVDRLVLVSGDCGGTEAVRTDPDVFARLIDRSGTIDDVVNRMLPLLFPSFWLATHDPFRYCPAVEEITSDENAARQLAAFLSWPGTFSRLENIRSRTLVITGDADAVVPCENSRLLAGKIPGAKLVEFPGAGHGLMYQCPDRFGETVLDFLY</sequence>
<dbReference type="GO" id="GO:0016787">
    <property type="term" value="F:hydrolase activity"/>
    <property type="evidence" value="ECO:0007669"/>
    <property type="project" value="UniProtKB-KW"/>
</dbReference>
<dbReference type="KEGG" id="mbn:Mboo_0148"/>
<dbReference type="EMBL" id="CP000780">
    <property type="protein sequence ID" value="ABS54672.1"/>
    <property type="molecule type" value="Genomic_DNA"/>
</dbReference>
<protein>
    <submittedName>
        <fullName evidence="2">Alpha/beta hydrolase fold</fullName>
    </submittedName>
</protein>
<proteinExistence type="predicted"/>
<dbReference type="AlphaFoldDB" id="A7I4L1"/>
<dbReference type="InterPro" id="IPR029058">
    <property type="entry name" value="AB_hydrolase_fold"/>
</dbReference>
<dbReference type="InterPro" id="IPR050471">
    <property type="entry name" value="AB_hydrolase"/>
</dbReference>
<dbReference type="GeneID" id="5410506"/>
<dbReference type="OrthoDB" id="7531at2157"/>
<evidence type="ECO:0000259" key="1">
    <source>
        <dbReference type="Pfam" id="PF00561"/>
    </source>
</evidence>
<dbReference type="eggNOG" id="arCOG01648">
    <property type="taxonomic scope" value="Archaea"/>
</dbReference>
<dbReference type="Proteomes" id="UP000002408">
    <property type="component" value="Chromosome"/>
</dbReference>
<dbReference type="Pfam" id="PF00561">
    <property type="entry name" value="Abhydrolase_1"/>
    <property type="match status" value="1"/>
</dbReference>
<evidence type="ECO:0000313" key="3">
    <source>
        <dbReference type="Proteomes" id="UP000002408"/>
    </source>
</evidence>